<dbReference type="InterPro" id="IPR044048">
    <property type="entry name" value="Big_12"/>
</dbReference>
<reference evidence="2 3" key="1">
    <citation type="submission" date="2024-09" db="EMBL/GenBank/DDBJ databases">
        <authorList>
            <person name="Sun Q."/>
            <person name="Mori K."/>
        </authorList>
    </citation>
    <scope>NUCLEOTIDE SEQUENCE [LARGE SCALE GENOMIC DNA]</scope>
    <source>
        <strain evidence="2 3">CECT 8064</strain>
    </source>
</reference>
<evidence type="ECO:0000313" key="3">
    <source>
        <dbReference type="Proteomes" id="UP001589645"/>
    </source>
</evidence>
<dbReference type="Proteomes" id="UP001589645">
    <property type="component" value="Unassembled WGS sequence"/>
</dbReference>
<keyword evidence="3" id="KW-1185">Reference proteome</keyword>
<organism evidence="2 3">
    <name type="scientific">Vibrio olivae</name>
    <dbReference type="NCBI Taxonomy" id="1243002"/>
    <lineage>
        <taxon>Bacteria</taxon>
        <taxon>Pseudomonadati</taxon>
        <taxon>Pseudomonadota</taxon>
        <taxon>Gammaproteobacteria</taxon>
        <taxon>Vibrionales</taxon>
        <taxon>Vibrionaceae</taxon>
        <taxon>Vibrio</taxon>
    </lineage>
</organism>
<evidence type="ECO:0000259" key="1">
    <source>
        <dbReference type="Pfam" id="PF19078"/>
    </source>
</evidence>
<dbReference type="InterPro" id="IPR013783">
    <property type="entry name" value="Ig-like_fold"/>
</dbReference>
<dbReference type="NCBIfam" id="NF032891">
    <property type="entry name" value="tail_200_repeat"/>
    <property type="match status" value="6"/>
</dbReference>
<proteinExistence type="predicted"/>
<dbReference type="InterPro" id="IPR008969">
    <property type="entry name" value="CarboxyPept-like_regulatory"/>
</dbReference>
<dbReference type="EMBL" id="JBHMEP010000001">
    <property type="protein sequence ID" value="MFB9134084.1"/>
    <property type="molecule type" value="Genomic_DNA"/>
</dbReference>
<dbReference type="PROSITE" id="PS51257">
    <property type="entry name" value="PROKAR_LIPOPROTEIN"/>
    <property type="match status" value="1"/>
</dbReference>
<protein>
    <submittedName>
        <fullName evidence="2">Tandem large repeat</fullName>
    </submittedName>
</protein>
<dbReference type="Pfam" id="PF19078">
    <property type="entry name" value="Big_12"/>
    <property type="match status" value="1"/>
</dbReference>
<accession>A0ABV5HIU0</accession>
<gene>
    <name evidence="2" type="ORF">ACFFUV_03775</name>
</gene>
<dbReference type="RefSeq" id="WP_390189804.1">
    <property type="nucleotide sequence ID" value="NZ_JBHMEP010000001.1"/>
</dbReference>
<name>A0ABV5HIU0_9VIBR</name>
<dbReference type="SUPFAM" id="SSF49464">
    <property type="entry name" value="Carboxypeptidase regulatory domain-like"/>
    <property type="match status" value="1"/>
</dbReference>
<feature type="domain" description="Bacterial Ig-like" evidence="1">
    <location>
        <begin position="2427"/>
        <end position="2529"/>
    </location>
</feature>
<dbReference type="Gene3D" id="2.60.40.10">
    <property type="entry name" value="Immunoglobulins"/>
    <property type="match status" value="6"/>
</dbReference>
<comment type="caution">
    <text evidence="2">The sequence shown here is derived from an EMBL/GenBank/DDBJ whole genome shotgun (WGS) entry which is preliminary data.</text>
</comment>
<sequence length="3731" mass="396589">MPIKYNKSSFYSALASLFILTSCGGGGGGDSSPPSRATGSISGYVYDAPISGAEVSVWEYDNGNLGSLLARTKTNAFGEYSVSIDSSSRPLLITAQGGAYQDPITGATVAESDGNTLRFDSVINYSEGDDESLMVTPLSYLAAGLAEYQIAQGVDDSKAVSDALETVNTMYGFDVNGTTPIDITRGGQSSYATSGHQYGALLLAYSSLAKDLIDTHGDTENVYTSANLAYLQHQDIIADGLLDGEAINAANGLPMALSYGQVRVSSDLYTNTLAQHVLIVVNDPALNISGTVASDYETFSKKINALGGEGDDGVIPARDEVTIDEVPPTATRTDSDTLADIDQMDVTISDDIGVDDVEAYLQYQLDGVWSELEPCELTDAAPVGYCGLDLTDFERGVRETQVHVIIDTTQVDHVSLDEDDLTNVTAARVVLYTSDVLGNALTVYEDQGIEIPFSWDNQAPVIDVTSASTINNTLTEYVLRATVKEAAEDITSVTVSFKGGTDDAADCTPVISQIGSTCEFSKPYPTEDFTSNTLFTIKATDSEGNVGTYTHSVSRDDTAPTQTITFPQNTTFPFIDASDGENRSEIQGEYNESTYSADTVIGADRYLKIDYSYGANGIASTIDDVDMANFNVNLLNQNNIPYLRVVVSDPSGESVIGSSAEDLKIVVDYYVSENNDGDYTLKNSTSTVASTDEVVSKIPHETIERDDDGSVNRVIYYIPYSRDIFGPDFTSVSEDSSQRLVIYTEDESGNESPHENVYFRSTFDLPTITVVTPFINARAQLEGLSANGSFTSLASCSTVQQNESIGVLAYDVASCDLTTDVVNYDFMRVRLISTDNSNTYYYQWQDNDSNRANVDLSNANFGAYFELDGSQTFYITELSVYQTGLFDYLWDQVGSGDKTNAKAVDTLNKVNSAVFGTNSSAFFSFDPASTPYATNQLLREQSIPSNPGDEYQHRFLAESIATMAEDTPRNTSANFATSFYSDFSYDGKANGIGIDGVNLSLDGYQLSADTYRTDLAQIYFDKVTFDYDVASYLAQLYADDISKANPMLNGSGVFDYEGESIDKTPPELTVTIASGRTYETVNNRIYIAGSINAQVAIEDPSGIVASGEYAPDLVPYWYDSINEKRLANVSINQDASSSTNYKKVYNFTLDSQSAALPDIVEFALNISAMDNNGESYGYNGEFAYVQSFYVDNDYPVATYQPPLNIDGDTLSEDTYLNTNNVHELTFNIQDEVGDKLESRGLVFYKPTGERASYTYEKFSSNGETTFKVRLCNESACENGEQSINPGDGDWLVVVSAEDNLGNSVSQVTSNAPRFNIHIDSEPPVVNGQAIETRLGGNERWTPDIEWGNLAPGSEVKISLRRGSGQTVELTKCDPESEVCDQPYLVGDQPDVAVQLVADAFDYDATNIFSVTAKDSAYPANESGTGTFSFKVDNQGPTIAFDSPWAKDSVSGESYLLGRAFSVNLASTLDDSGVEQVALYQVGYDTPLKVIRPTDASNPFSMSLTSSDTDKIQLEEGNLRTDLVVKATDIYGFVSESNSREVMIDRDGPTISLNGFSDQDYYLSSYDFDVIARDLFETGGSSAISSTQGVQDNMQYWMYTDTPPLDGVAGINIGEDKVISLTGLTNGQHTLRIEATDNRGNSKQQEFSVNVNNARPTISGYKMTYADESDIGQAITRDDDILITMDIDDVSGVDSIEATYRYLGEVSSEASSFNFVEQQDGSWQARLSASKLELDGSYNIEIRVYNQTRYTDASARQPGVQNATISVQRQGVELSIASPSNFQSYIANNNLSVVFNVEGEVAPSTIECWVRENHTAGDVPADNSYAYSGVIHVSQPPYGCDVTTDRNMSDNVTLVARVTGTNGKESTSLFNFNMMDIDAPVVDDGSAYSFTGENIYKNSDGQKMLSFGLAFSDVLSGVYTDENNTVPTLTKVNGNVAFTPETCTTPTNSSVTTCTYTQLYDSLIDGLSTQQNFQISNLRDIAGNTAETQNIELVIPTGSLDVDITDPATGSIISDSDNVGLRLNLAFRVKVYENSRIDDITVRVGNTDYSQSQNSNLFSTAERCDDDPDYNCFTFSNDLSEELDGTSVRVRVTAQGVWGKTATDSINLQIDNTAPTIGDDVTVSTSSENQGKVRFRFDIDDSGSGIETVSYSSFSPEFTFNKQQDVNNTASYIELDAEQLEGMDSLRVNITATDLAGLSTTKTIVVDTSRPQITLTLDSDVSMVNSALLFSDSIQNFILSANNSVAIEAQTYTVSLESDEMSNIVESGSFNGGTSANGSFPLNTDSQAIYHLKITVTDSIGRETQGYLYSGDEVDSRGLSAIVDFSQPTVSNVAAVQASAVPQDGKYEVTVSATVSDANLSNVTPTLTNSRGETFSVQQAELPQDGESQLYVYHYLVEAGSYTASILATDAANKTASASSSVEVAESSVPTLNITTSQSGTLSAGEEVELSFVFSEQVEGFDISDVHLSASDISKVGSLLSATWNTADNTRFTVTYQAPQDIEQDVQISVAAGSYQSINTIEGEGDSLTLNVDGILPTLDGLTFTPSYQKIGENVTLQLTFNKAVASPEVSLGDTSINSLTSNGDRTQWTGQVRVPSTSSNQLQVSVSNFRDDVGNVGAENTQYSLAITPSIGLNSLPDVNSQNVSAVSVSGTSTRFNANDSLDLVFSDGNDQVTAQATVSDGGNWSTQADLSGLKDGTITVTVNGINALGAVADEVASSLELEQTRPELSSASMSLAMASEGDEVTITANFDKAVSEPSTSTLGGNSISWTSQSGESATWTGSYIVPSLGSDVQDLELIIAGFSDEAGNSGASTVASQKLLITPTITLNDVSDVNSSNAGAVTISGTSSRFIEGERLSVKVSDGSQEITESVSVDASGSWATNVNVESFSDGTVNVTVSGTNQAGAIAESATGSFTLEQTSPELSSASMSPAMASEGDEVTITANFDKAVSEPSASTLGGNSISWTSQSGESATWTGSYIVPSLNGDVQELELIIAGFSDEAGNSGASTVASQKLLITPTITLNDVSDVNSSNAGAVIISGTSSRFIEGEALSVKVSDGSQEIEEPVSVDASGSWATSVNVESFSDGTVNVTVSGTNKAGATAESAIGSFTLEQTGPALSSTSMSPAMVSEGEEVTITANFDKAVSEPSTSTLGGNNISWTSQSGESATWTGSYIVPSLNSDVQDLELIIAGFSDEAGNSGASTVASQKLLITPTITLNDVSDVNSSNAGAVTISGTSSRFIEGERLSVKVSDGSQEITESVSVDASGSWATNVNVESFSDGTVNVTVSGTNQAGAIAESATGSFTLEQTSPELSSASMSPAMASEGDEVTITANFDKAVSEPSASTLGGNSISWTSQSGESATWTGSYIVPSLNGDVQELELIIAGFSDEAGNSGASTVASQKLLITPTITLNDVSDVNSSNAGAVTISGTSTRFSQGDTLNVKVSNGSQSEDFTANVEDNGSWAVVAHVENFSDGTVTITVSGSNHVEATAESVTGSFELKQTKPTLNDASTTISPQSASEGEIVTVNVTFSEAVSAPTGSMLGSETIAWQNLGGESSQWQGTITVSNLDSQSDELNLQISGYSDAFGNQGEDVTSTKTLLITPTPSITINAPSDITDDASAVEISGTSLHFDEGITVNVVATDVNNAEVSGEAQIQNDGTWSVSLDLSELADDTIDISVDGVNQSGLSAQDSQSFNKNSSGEVITMNSTFEINTDRDKNKHRDWQLAA</sequence>
<evidence type="ECO:0000313" key="2">
    <source>
        <dbReference type="EMBL" id="MFB9134084.1"/>
    </source>
</evidence>